<dbReference type="InterPro" id="IPR014729">
    <property type="entry name" value="Rossmann-like_a/b/a_fold"/>
</dbReference>
<reference evidence="10 11" key="1">
    <citation type="submission" date="2019-01" db="EMBL/GenBank/DDBJ databases">
        <title>Lacunisphaera sp. strain TWA-58.</title>
        <authorList>
            <person name="Chen W.-M."/>
        </authorList>
    </citation>
    <scope>NUCLEOTIDE SEQUENCE [LARGE SCALE GENOMIC DNA]</scope>
    <source>
        <strain evidence="10 11">TWA-58</strain>
    </source>
</reference>
<feature type="short sequence motif" description="'HIGH' region" evidence="8">
    <location>
        <begin position="10"/>
        <end position="18"/>
    </location>
</feature>
<name>A0A4Q1C9D7_9BACT</name>
<comment type="function">
    <text evidence="8">Catalyzes the attachment of tryptophan to tRNA(Trp).</text>
</comment>
<dbReference type="PROSITE" id="PS00178">
    <property type="entry name" value="AA_TRNA_LIGASE_I"/>
    <property type="match status" value="1"/>
</dbReference>
<dbReference type="InterPro" id="IPR001412">
    <property type="entry name" value="aa-tRNA-synth_I_CS"/>
</dbReference>
<feature type="binding site" evidence="8">
    <location>
        <begin position="190"/>
        <end position="194"/>
    </location>
    <ligand>
        <name>ATP</name>
        <dbReference type="ChEBI" id="CHEBI:30616"/>
    </ligand>
</feature>
<dbReference type="PANTHER" id="PTHR43766">
    <property type="entry name" value="TRYPTOPHAN--TRNA LIGASE, MITOCHONDRIAL"/>
    <property type="match status" value="1"/>
</dbReference>
<dbReference type="GO" id="GO:0005829">
    <property type="term" value="C:cytosol"/>
    <property type="evidence" value="ECO:0007669"/>
    <property type="project" value="TreeGrafter"/>
</dbReference>
<keyword evidence="11" id="KW-1185">Reference proteome</keyword>
<dbReference type="EC" id="6.1.1.2" evidence="8"/>
<evidence type="ECO:0000256" key="3">
    <source>
        <dbReference type="ARBA" id="ARBA00022741"/>
    </source>
</evidence>
<comment type="subunit">
    <text evidence="8">Homodimer.</text>
</comment>
<evidence type="ECO:0000256" key="8">
    <source>
        <dbReference type="HAMAP-Rule" id="MF_00140"/>
    </source>
</evidence>
<comment type="catalytic activity">
    <reaction evidence="7 8">
        <text>tRNA(Trp) + L-tryptophan + ATP = L-tryptophyl-tRNA(Trp) + AMP + diphosphate + H(+)</text>
        <dbReference type="Rhea" id="RHEA:24080"/>
        <dbReference type="Rhea" id="RHEA-COMP:9671"/>
        <dbReference type="Rhea" id="RHEA-COMP:9705"/>
        <dbReference type="ChEBI" id="CHEBI:15378"/>
        <dbReference type="ChEBI" id="CHEBI:30616"/>
        <dbReference type="ChEBI" id="CHEBI:33019"/>
        <dbReference type="ChEBI" id="CHEBI:57912"/>
        <dbReference type="ChEBI" id="CHEBI:78442"/>
        <dbReference type="ChEBI" id="CHEBI:78535"/>
        <dbReference type="ChEBI" id="CHEBI:456215"/>
        <dbReference type="EC" id="6.1.1.2"/>
    </reaction>
</comment>
<dbReference type="InterPro" id="IPR002305">
    <property type="entry name" value="aa-tRNA-synth_Ic"/>
</dbReference>
<feature type="binding site" evidence="8">
    <location>
        <begin position="9"/>
        <end position="11"/>
    </location>
    <ligand>
        <name>ATP</name>
        <dbReference type="ChEBI" id="CHEBI:30616"/>
    </ligand>
</feature>
<evidence type="ECO:0000256" key="5">
    <source>
        <dbReference type="ARBA" id="ARBA00022917"/>
    </source>
</evidence>
<accession>A0A4Q1C9D7</accession>
<keyword evidence="8" id="KW-0963">Cytoplasm</keyword>
<keyword evidence="4 8" id="KW-0067">ATP-binding</keyword>
<dbReference type="InterPro" id="IPR002306">
    <property type="entry name" value="Trp-tRNA-ligase"/>
</dbReference>
<comment type="caution">
    <text evidence="10">The sequence shown here is derived from an EMBL/GenBank/DDBJ whole genome shotgun (WGS) entry which is preliminary data.</text>
</comment>
<evidence type="ECO:0000313" key="10">
    <source>
        <dbReference type="EMBL" id="RXK55594.1"/>
    </source>
</evidence>
<dbReference type="OrthoDB" id="9801042at2"/>
<dbReference type="AlphaFoldDB" id="A0A4Q1C9D7"/>
<evidence type="ECO:0000256" key="4">
    <source>
        <dbReference type="ARBA" id="ARBA00022840"/>
    </source>
</evidence>
<evidence type="ECO:0000256" key="2">
    <source>
        <dbReference type="ARBA" id="ARBA00022598"/>
    </source>
</evidence>
<keyword evidence="3 8" id="KW-0547">Nucleotide-binding</keyword>
<comment type="subcellular location">
    <subcellularLocation>
        <location evidence="8">Cytoplasm</location>
    </subcellularLocation>
</comment>
<feature type="binding site" evidence="8">
    <location>
        <begin position="17"/>
        <end position="18"/>
    </location>
    <ligand>
        <name>ATP</name>
        <dbReference type="ChEBI" id="CHEBI:30616"/>
    </ligand>
</feature>
<dbReference type="PANTHER" id="PTHR43766:SF1">
    <property type="entry name" value="TRYPTOPHAN--TRNA LIGASE, MITOCHONDRIAL"/>
    <property type="match status" value="1"/>
</dbReference>
<evidence type="ECO:0000256" key="1">
    <source>
        <dbReference type="ARBA" id="ARBA00005594"/>
    </source>
</evidence>
<proteinExistence type="inferred from homology"/>
<dbReference type="Gene3D" id="1.10.240.10">
    <property type="entry name" value="Tyrosyl-Transfer RNA Synthetase"/>
    <property type="match status" value="1"/>
</dbReference>
<comment type="similarity">
    <text evidence="1 8 9">Belongs to the class-I aminoacyl-tRNA synthetase family.</text>
</comment>
<gene>
    <name evidence="8 10" type="primary">trpS</name>
    <name evidence="10" type="ORF">ESB00_06815</name>
</gene>
<dbReference type="CDD" id="cd00806">
    <property type="entry name" value="TrpRS_core"/>
    <property type="match status" value="1"/>
</dbReference>
<evidence type="ECO:0000256" key="6">
    <source>
        <dbReference type="ARBA" id="ARBA00023146"/>
    </source>
</evidence>
<feature type="binding site" evidence="8">
    <location>
        <begin position="144"/>
        <end position="146"/>
    </location>
    <ligand>
        <name>ATP</name>
        <dbReference type="ChEBI" id="CHEBI:30616"/>
    </ligand>
</feature>
<organism evidence="10 11">
    <name type="scientific">Oleiharenicola lentus</name>
    <dbReference type="NCBI Taxonomy" id="2508720"/>
    <lineage>
        <taxon>Bacteria</taxon>
        <taxon>Pseudomonadati</taxon>
        <taxon>Verrucomicrobiota</taxon>
        <taxon>Opitutia</taxon>
        <taxon>Opitutales</taxon>
        <taxon>Opitutaceae</taxon>
        <taxon>Oleiharenicola</taxon>
    </lineage>
</organism>
<dbReference type="GO" id="GO:0004830">
    <property type="term" value="F:tryptophan-tRNA ligase activity"/>
    <property type="evidence" value="ECO:0007669"/>
    <property type="project" value="UniProtKB-UniRule"/>
</dbReference>
<feature type="short sequence motif" description="'KMSKS' region" evidence="8">
    <location>
        <begin position="190"/>
        <end position="194"/>
    </location>
</feature>
<dbReference type="Proteomes" id="UP000290218">
    <property type="component" value="Unassembled WGS sequence"/>
</dbReference>
<protein>
    <recommendedName>
        <fullName evidence="8">Tryptophan--tRNA ligase</fullName>
        <ecNumber evidence="8">6.1.1.2</ecNumber>
    </recommendedName>
    <alternativeName>
        <fullName evidence="8">Tryptophanyl-tRNA synthetase</fullName>
        <shortName evidence="8">TrpRS</shortName>
    </alternativeName>
</protein>
<dbReference type="NCBIfam" id="TIGR00233">
    <property type="entry name" value="trpS"/>
    <property type="match status" value="1"/>
</dbReference>
<feature type="binding site" evidence="8">
    <location>
        <position position="132"/>
    </location>
    <ligand>
        <name>L-tryptophan</name>
        <dbReference type="ChEBI" id="CHEBI:57912"/>
    </ligand>
</feature>
<dbReference type="PRINTS" id="PR01039">
    <property type="entry name" value="TRNASYNTHTRP"/>
</dbReference>
<dbReference type="SUPFAM" id="SSF52374">
    <property type="entry name" value="Nucleotidylyl transferase"/>
    <property type="match status" value="1"/>
</dbReference>
<keyword evidence="5 8" id="KW-0648">Protein biosynthesis</keyword>
<dbReference type="Gene3D" id="3.40.50.620">
    <property type="entry name" value="HUPs"/>
    <property type="match status" value="1"/>
</dbReference>
<evidence type="ECO:0000313" key="11">
    <source>
        <dbReference type="Proteomes" id="UP000290218"/>
    </source>
</evidence>
<dbReference type="FunFam" id="1.10.240.10:FF:000005">
    <property type="entry name" value="Tryptophan--tRNA ligase"/>
    <property type="match status" value="1"/>
</dbReference>
<dbReference type="InterPro" id="IPR050203">
    <property type="entry name" value="Trp-tRNA_synthetase"/>
</dbReference>
<dbReference type="GO" id="GO:0006436">
    <property type="term" value="P:tryptophanyl-tRNA aminoacylation"/>
    <property type="evidence" value="ECO:0007669"/>
    <property type="project" value="UniProtKB-UniRule"/>
</dbReference>
<dbReference type="RefSeq" id="WP_129046959.1">
    <property type="nucleotide sequence ID" value="NZ_SDHX01000001.1"/>
</dbReference>
<feature type="binding site" evidence="8">
    <location>
        <position position="183"/>
    </location>
    <ligand>
        <name>ATP</name>
        <dbReference type="ChEBI" id="CHEBI:30616"/>
    </ligand>
</feature>
<evidence type="ECO:0000256" key="7">
    <source>
        <dbReference type="ARBA" id="ARBA00049929"/>
    </source>
</evidence>
<keyword evidence="2 8" id="KW-0436">Ligase</keyword>
<dbReference type="EMBL" id="SDHX01000001">
    <property type="protein sequence ID" value="RXK55594.1"/>
    <property type="molecule type" value="Genomic_DNA"/>
</dbReference>
<dbReference type="Pfam" id="PF00579">
    <property type="entry name" value="tRNA-synt_1b"/>
    <property type="match status" value="1"/>
</dbReference>
<dbReference type="HAMAP" id="MF_00140_B">
    <property type="entry name" value="Trp_tRNA_synth_B"/>
    <property type="match status" value="1"/>
</dbReference>
<evidence type="ECO:0000256" key="9">
    <source>
        <dbReference type="RuleBase" id="RU363036"/>
    </source>
</evidence>
<keyword evidence="6 8" id="KW-0030">Aminoacyl-tRNA synthetase</keyword>
<sequence length="322" mass="35813">MPRILTGITPSGTLHIGNYFGAMRPAIELQAGGDAYYFIADYHSMTALTDAKERRAFTQGIALDWLACGLDPAKAVFWRQSDIPEVCELMWLIGSLTPMGLLERAHSYKDKTAKGIEANFGLFAYPVLMAADILLFDTNVVPVGKDQKQHLEMTRDIAIKFNHTYGETFVVPEERISETLAVIPGLDGQKMSKSYGNTIEIFGDEKALRKKIMGIVMDSRTPQEPKPDADKNLAVQLLKLFAPADVAADFENRLRAGGLGYGDLKKALFEHYWNFFAPYRAKRAELAANLDYVDKVLREGADRARAVAAKTMARARQNCGLR</sequence>
<dbReference type="InterPro" id="IPR024109">
    <property type="entry name" value="Trp-tRNA-ligase_bac-type"/>
</dbReference>
<dbReference type="GO" id="GO:0005524">
    <property type="term" value="F:ATP binding"/>
    <property type="evidence" value="ECO:0007669"/>
    <property type="project" value="UniProtKB-UniRule"/>
</dbReference>